<evidence type="ECO:0000313" key="1">
    <source>
        <dbReference type="EMBL" id="JAE31183.1"/>
    </source>
</evidence>
<proteinExistence type="predicted"/>
<sequence length="47" mass="5182">MNCVFSAMRRQRAVAVCSCCCSFCASLHQRCFPPESCAPRGWNRPGG</sequence>
<dbReference type="AlphaFoldDB" id="A0A0A9HE55"/>
<organism evidence="1">
    <name type="scientific">Arundo donax</name>
    <name type="common">Giant reed</name>
    <name type="synonym">Donax arundinaceus</name>
    <dbReference type="NCBI Taxonomy" id="35708"/>
    <lineage>
        <taxon>Eukaryota</taxon>
        <taxon>Viridiplantae</taxon>
        <taxon>Streptophyta</taxon>
        <taxon>Embryophyta</taxon>
        <taxon>Tracheophyta</taxon>
        <taxon>Spermatophyta</taxon>
        <taxon>Magnoliopsida</taxon>
        <taxon>Liliopsida</taxon>
        <taxon>Poales</taxon>
        <taxon>Poaceae</taxon>
        <taxon>PACMAD clade</taxon>
        <taxon>Arundinoideae</taxon>
        <taxon>Arundineae</taxon>
        <taxon>Arundo</taxon>
    </lineage>
</organism>
<reference evidence="1" key="1">
    <citation type="submission" date="2014-09" db="EMBL/GenBank/DDBJ databases">
        <authorList>
            <person name="Magalhaes I.L.F."/>
            <person name="Oliveira U."/>
            <person name="Santos F.R."/>
            <person name="Vidigal T.H.D.A."/>
            <person name="Brescovit A.D."/>
            <person name="Santos A.J."/>
        </authorList>
    </citation>
    <scope>NUCLEOTIDE SEQUENCE</scope>
    <source>
        <tissue evidence="1">Shoot tissue taken approximately 20 cm above the soil surface</tissue>
    </source>
</reference>
<accession>A0A0A9HE55</accession>
<dbReference type="EMBL" id="GBRH01166713">
    <property type="protein sequence ID" value="JAE31183.1"/>
    <property type="molecule type" value="Transcribed_RNA"/>
</dbReference>
<protein>
    <submittedName>
        <fullName evidence="1">Uncharacterized protein</fullName>
    </submittedName>
</protein>
<reference evidence="1" key="2">
    <citation type="journal article" date="2015" name="Data Brief">
        <title>Shoot transcriptome of the giant reed, Arundo donax.</title>
        <authorList>
            <person name="Barrero R.A."/>
            <person name="Guerrero F.D."/>
            <person name="Moolhuijzen P."/>
            <person name="Goolsby J.A."/>
            <person name="Tidwell J."/>
            <person name="Bellgard S.E."/>
            <person name="Bellgard M.I."/>
        </authorList>
    </citation>
    <scope>NUCLEOTIDE SEQUENCE</scope>
    <source>
        <tissue evidence="1">Shoot tissue taken approximately 20 cm above the soil surface</tissue>
    </source>
</reference>
<name>A0A0A9HE55_ARUDO</name>